<dbReference type="PANTHER" id="PTHR42813">
    <property type="entry name" value="ZINC-TYPE ALCOHOL DEHYDROGENASE-LIKE"/>
    <property type="match status" value="1"/>
</dbReference>
<organism evidence="8 9">
    <name type="scientific">Plantactinospora solaniradicis</name>
    <dbReference type="NCBI Taxonomy" id="1723736"/>
    <lineage>
        <taxon>Bacteria</taxon>
        <taxon>Bacillati</taxon>
        <taxon>Actinomycetota</taxon>
        <taxon>Actinomycetes</taxon>
        <taxon>Micromonosporales</taxon>
        <taxon>Micromonosporaceae</taxon>
        <taxon>Plantactinospora</taxon>
    </lineage>
</organism>
<feature type="domain" description="Alcohol dehydrogenase-like C-terminal" evidence="6">
    <location>
        <begin position="196"/>
        <end position="264"/>
    </location>
</feature>
<dbReference type="CDD" id="cd08283">
    <property type="entry name" value="FDH_like_1"/>
    <property type="match status" value="1"/>
</dbReference>
<dbReference type="InterPro" id="IPR013154">
    <property type="entry name" value="ADH-like_N"/>
</dbReference>
<evidence type="ECO:0000313" key="9">
    <source>
        <dbReference type="Proteomes" id="UP001596203"/>
    </source>
</evidence>
<dbReference type="RefSeq" id="WP_377429445.1">
    <property type="nucleotide sequence ID" value="NZ_JBHSPR010000042.1"/>
</dbReference>
<protein>
    <submittedName>
        <fullName evidence="8">Zinc-dependent alcohol dehydrogenase</fullName>
        <ecNumber evidence="8">1.1.1.-</ecNumber>
    </submittedName>
</protein>
<evidence type="ECO:0000313" key="8">
    <source>
        <dbReference type="EMBL" id="MFC6021355.1"/>
    </source>
</evidence>
<dbReference type="PROSITE" id="PS00059">
    <property type="entry name" value="ADH_ZINC"/>
    <property type="match status" value="1"/>
</dbReference>
<feature type="domain" description="Alcohol dehydrogenase-like N-terminal" evidence="7">
    <location>
        <begin position="24"/>
        <end position="149"/>
    </location>
</feature>
<comment type="caution">
    <text evidence="8">The sequence shown here is derived from an EMBL/GenBank/DDBJ whole genome shotgun (WGS) entry which is preliminary data.</text>
</comment>
<dbReference type="Gene3D" id="3.40.50.720">
    <property type="entry name" value="NAD(P)-binding Rossmann-like Domain"/>
    <property type="match status" value="1"/>
</dbReference>
<dbReference type="PANTHER" id="PTHR42813:SF2">
    <property type="entry name" value="DEHYDROGENASE, ZINC-CONTAINING, PUTATIVE (AFU_ORTHOLOGUE AFUA_2G02810)-RELATED"/>
    <property type="match status" value="1"/>
</dbReference>
<dbReference type="InterPro" id="IPR002328">
    <property type="entry name" value="ADH_Zn_CS"/>
</dbReference>
<dbReference type="Gene3D" id="3.90.180.10">
    <property type="entry name" value="Medium-chain alcohol dehydrogenases, catalytic domain"/>
    <property type="match status" value="1"/>
</dbReference>
<sequence length="392" mass="41761">MKALCWEGVGKLSVQDVPEPAIHGAGDAIVRVRASSVCGSDLHLINGYLPAMREGDILGHEFMGEIVEVGPGVEKLRLGDRVVVGSVLACGGCWYCRTGQYSLCDNSNPQPNFTEKLWGHAPAGIIGYSHAAGGFAGSHAEYVRVPFADIGSFKVPEGVPDDAAVFASDAMPTGWMAADFCNLQGGEVVAVWGAGGVGQMAARSAQILGAQRVIVIDRLPDRLSTAADRLGVETIDYSQVDVLDTLREMTGGRGPDACIEAVGMEAHDTGPAYAYDRIKQAVRLQTDRPTAVRQAIMACRKGGTVSIVGVFSGFVDKFPLGAAMNKALVLRMGQMHAQRYIPMLLERLANKEIDPGYLATHPLPLQDGPRGYEIFEKKQDGCLRSVLHPAAA</sequence>
<evidence type="ECO:0000256" key="1">
    <source>
        <dbReference type="ARBA" id="ARBA00001947"/>
    </source>
</evidence>
<evidence type="ECO:0000256" key="5">
    <source>
        <dbReference type="RuleBase" id="RU361277"/>
    </source>
</evidence>
<keyword evidence="3 5" id="KW-0862">Zinc</keyword>
<dbReference type="InterPro" id="IPR011032">
    <property type="entry name" value="GroES-like_sf"/>
</dbReference>
<keyword evidence="2 5" id="KW-0479">Metal-binding</keyword>
<dbReference type="Pfam" id="PF00107">
    <property type="entry name" value="ADH_zinc_N"/>
    <property type="match status" value="1"/>
</dbReference>
<evidence type="ECO:0000256" key="2">
    <source>
        <dbReference type="ARBA" id="ARBA00022723"/>
    </source>
</evidence>
<evidence type="ECO:0000256" key="3">
    <source>
        <dbReference type="ARBA" id="ARBA00022833"/>
    </source>
</evidence>
<name>A0ABW1KHY1_9ACTN</name>
<dbReference type="EC" id="1.1.1.-" evidence="8"/>
<comment type="similarity">
    <text evidence="5">Belongs to the zinc-containing alcohol dehydrogenase family.</text>
</comment>
<dbReference type="EMBL" id="JBHSPR010000042">
    <property type="protein sequence ID" value="MFC6021355.1"/>
    <property type="molecule type" value="Genomic_DNA"/>
</dbReference>
<dbReference type="InterPro" id="IPR036291">
    <property type="entry name" value="NAD(P)-bd_dom_sf"/>
</dbReference>
<accession>A0ABW1KHY1</accession>
<keyword evidence="4 8" id="KW-0560">Oxidoreductase</keyword>
<dbReference type="Proteomes" id="UP001596203">
    <property type="component" value="Unassembled WGS sequence"/>
</dbReference>
<gene>
    <name evidence="8" type="ORF">ACFP2T_34930</name>
</gene>
<dbReference type="SUPFAM" id="SSF50129">
    <property type="entry name" value="GroES-like"/>
    <property type="match status" value="1"/>
</dbReference>
<reference evidence="9" key="1">
    <citation type="journal article" date="2019" name="Int. J. Syst. Evol. Microbiol.">
        <title>The Global Catalogue of Microorganisms (GCM) 10K type strain sequencing project: providing services to taxonomists for standard genome sequencing and annotation.</title>
        <authorList>
            <consortium name="The Broad Institute Genomics Platform"/>
            <consortium name="The Broad Institute Genome Sequencing Center for Infectious Disease"/>
            <person name="Wu L."/>
            <person name="Ma J."/>
        </authorList>
    </citation>
    <scope>NUCLEOTIDE SEQUENCE [LARGE SCALE GENOMIC DNA]</scope>
    <source>
        <strain evidence="9">ZS-35-S2</strain>
    </source>
</reference>
<keyword evidence="9" id="KW-1185">Reference proteome</keyword>
<dbReference type="InterPro" id="IPR013149">
    <property type="entry name" value="ADH-like_C"/>
</dbReference>
<comment type="cofactor">
    <cofactor evidence="1 5">
        <name>Zn(2+)</name>
        <dbReference type="ChEBI" id="CHEBI:29105"/>
    </cofactor>
</comment>
<dbReference type="Pfam" id="PF08240">
    <property type="entry name" value="ADH_N"/>
    <property type="match status" value="1"/>
</dbReference>
<evidence type="ECO:0000259" key="6">
    <source>
        <dbReference type="Pfam" id="PF00107"/>
    </source>
</evidence>
<dbReference type="SUPFAM" id="SSF51735">
    <property type="entry name" value="NAD(P)-binding Rossmann-fold domains"/>
    <property type="match status" value="1"/>
</dbReference>
<proteinExistence type="inferred from homology"/>
<evidence type="ECO:0000256" key="4">
    <source>
        <dbReference type="ARBA" id="ARBA00023002"/>
    </source>
</evidence>
<evidence type="ECO:0000259" key="7">
    <source>
        <dbReference type="Pfam" id="PF08240"/>
    </source>
</evidence>
<dbReference type="GO" id="GO:0016491">
    <property type="term" value="F:oxidoreductase activity"/>
    <property type="evidence" value="ECO:0007669"/>
    <property type="project" value="UniProtKB-KW"/>
</dbReference>